<feature type="signal peptide" evidence="1">
    <location>
        <begin position="1"/>
        <end position="23"/>
    </location>
</feature>
<dbReference type="Proteomes" id="UP001169006">
    <property type="component" value="Unassembled WGS sequence"/>
</dbReference>
<keyword evidence="4" id="KW-1185">Reference proteome</keyword>
<dbReference type="InterPro" id="IPR036182">
    <property type="entry name" value="PCuAC_sf"/>
</dbReference>
<evidence type="ECO:0000256" key="1">
    <source>
        <dbReference type="SAM" id="SignalP"/>
    </source>
</evidence>
<keyword evidence="1" id="KW-0732">Signal</keyword>
<dbReference type="CDD" id="cd08545">
    <property type="entry name" value="YcnI_like"/>
    <property type="match status" value="1"/>
</dbReference>
<dbReference type="InterPro" id="IPR007410">
    <property type="entry name" value="LpqE-like"/>
</dbReference>
<reference evidence="3" key="2">
    <citation type="submission" date="2023-07" db="EMBL/GenBank/DDBJ databases">
        <authorList>
            <person name="Sun H."/>
        </authorList>
    </citation>
    <scope>NUCLEOTIDE SEQUENCE</scope>
    <source>
        <strain evidence="3">05753</strain>
    </source>
</reference>
<accession>A0ABT8SZH5</accession>
<name>A0ABT8SZH5_9HYPH</name>
<sequence length="314" mass="32730">MKNSIYLAASAIASLVLAGQASAHVTFVSATAKPGATVVLQLQVPHGCDGKATTELQVKLPEGFYGAKPQPKAGWELEVIKGTYAKPSSDHGKPVTSGATEIRWKNGNLSDDFYDTFVIQGKFDGLAEGAVVAFPIIQICGTDKAEWTQIAAPGVDAHSLKSPAPTVKITAGDKQAQAMTPASVGALKLTGGFVKAMLPGQPVGGGYVTIENAGSGDDKLVAASSPAASEVELHEMAMVNDVMKMRRLEGGIVLPAGKTTELKPGGYHMMFQKVKEPFKEGGKVPVMLTFEKAGKVEITLPVTSAAPGGEHDHH</sequence>
<evidence type="ECO:0000313" key="4">
    <source>
        <dbReference type="Proteomes" id="UP001169006"/>
    </source>
</evidence>
<dbReference type="InterPro" id="IPR012533">
    <property type="entry name" value="YcnI-copper_dom"/>
</dbReference>
<dbReference type="InterPro" id="IPR038507">
    <property type="entry name" value="YcnI-like_sf"/>
</dbReference>
<feature type="chain" id="PRO_5046549062" evidence="1">
    <location>
        <begin position="24"/>
        <end position="314"/>
    </location>
</feature>
<proteinExistence type="predicted"/>
<dbReference type="SUPFAM" id="SSF110087">
    <property type="entry name" value="DR1885-like metal-binding protein"/>
    <property type="match status" value="1"/>
</dbReference>
<dbReference type="Pfam" id="PF04314">
    <property type="entry name" value="PCuAC"/>
    <property type="match status" value="1"/>
</dbReference>
<reference evidence="3" key="1">
    <citation type="journal article" date="2015" name="Int. J. Syst. Evol. Microbiol.">
        <title>Rhizobium oryzicola sp. nov., potential plant-growth-promoting endophytic bacteria isolated from rice roots.</title>
        <authorList>
            <person name="Zhang X.X."/>
            <person name="Gao J.S."/>
            <person name="Cao Y.H."/>
            <person name="Sheirdil R.A."/>
            <person name="Wang X.C."/>
            <person name="Zhang L."/>
        </authorList>
    </citation>
    <scope>NUCLEOTIDE SEQUENCE</scope>
    <source>
        <strain evidence="3">05753</strain>
    </source>
</reference>
<protein>
    <submittedName>
        <fullName evidence="3">DUF1775 domain-containing protein</fullName>
    </submittedName>
</protein>
<dbReference type="RefSeq" id="WP_302077965.1">
    <property type="nucleotide sequence ID" value="NZ_JAUKWQ010000005.1"/>
</dbReference>
<gene>
    <name evidence="3" type="ORF">Q2T52_16900</name>
</gene>
<dbReference type="PANTHER" id="PTHR36302">
    <property type="entry name" value="BLR7088 PROTEIN"/>
    <property type="match status" value="1"/>
</dbReference>
<organism evidence="3 4">
    <name type="scientific">Rhizobium oryzicola</name>
    <dbReference type="NCBI Taxonomy" id="1232668"/>
    <lineage>
        <taxon>Bacteria</taxon>
        <taxon>Pseudomonadati</taxon>
        <taxon>Pseudomonadota</taxon>
        <taxon>Alphaproteobacteria</taxon>
        <taxon>Hyphomicrobiales</taxon>
        <taxon>Rhizobiaceae</taxon>
        <taxon>Rhizobium/Agrobacterium group</taxon>
        <taxon>Rhizobium</taxon>
    </lineage>
</organism>
<dbReference type="InterPro" id="IPR058248">
    <property type="entry name" value="Lxx211020-like"/>
</dbReference>
<evidence type="ECO:0000259" key="2">
    <source>
        <dbReference type="Pfam" id="PF07987"/>
    </source>
</evidence>
<comment type="caution">
    <text evidence="3">The sequence shown here is derived from an EMBL/GenBank/DDBJ whole genome shotgun (WGS) entry which is preliminary data.</text>
</comment>
<dbReference type="Gene3D" id="2.60.40.2230">
    <property type="entry name" value="Uncharacterised protein YcnI-like PF07987, DUF1775"/>
    <property type="match status" value="1"/>
</dbReference>
<dbReference type="Pfam" id="PF07987">
    <property type="entry name" value="DUF1775"/>
    <property type="match status" value="1"/>
</dbReference>
<dbReference type="Gene3D" id="2.60.40.1890">
    <property type="entry name" value="PCu(A)C copper chaperone"/>
    <property type="match status" value="1"/>
</dbReference>
<evidence type="ECO:0000313" key="3">
    <source>
        <dbReference type="EMBL" id="MDO1583766.1"/>
    </source>
</evidence>
<dbReference type="EMBL" id="JAUKWQ010000005">
    <property type="protein sequence ID" value="MDO1583766.1"/>
    <property type="molecule type" value="Genomic_DNA"/>
</dbReference>
<dbReference type="PIRSF" id="PIRSF037139">
    <property type="entry name" value="UCP037139"/>
    <property type="match status" value="1"/>
</dbReference>
<feature type="domain" description="YncI copper-binding" evidence="2">
    <location>
        <begin position="24"/>
        <end position="169"/>
    </location>
</feature>
<dbReference type="PANTHER" id="PTHR36302:SF1">
    <property type="entry name" value="COPPER CHAPERONE PCU(A)C"/>
    <property type="match status" value="1"/>
</dbReference>
<dbReference type="InterPro" id="IPR021174">
    <property type="entry name" value="UCP037139"/>
</dbReference>